<dbReference type="AlphaFoldDB" id="A0A6H2A2V2"/>
<gene>
    <name evidence="2" type="ORF">TM448A04026_0008</name>
</gene>
<keyword evidence="1" id="KW-1133">Transmembrane helix</keyword>
<keyword evidence="1" id="KW-0812">Transmembrane</keyword>
<evidence type="ECO:0000256" key="1">
    <source>
        <dbReference type="SAM" id="Phobius"/>
    </source>
</evidence>
<accession>A0A6H2A2V2</accession>
<evidence type="ECO:0000313" key="2">
    <source>
        <dbReference type="EMBL" id="QJA53780.1"/>
    </source>
</evidence>
<protein>
    <submittedName>
        <fullName evidence="2">Uncharacterized protein</fullName>
    </submittedName>
</protein>
<proteinExistence type="predicted"/>
<feature type="transmembrane region" description="Helical" evidence="1">
    <location>
        <begin position="6"/>
        <end position="25"/>
    </location>
</feature>
<dbReference type="EMBL" id="MT144450">
    <property type="protein sequence ID" value="QJA53780.1"/>
    <property type="molecule type" value="Genomic_DNA"/>
</dbReference>
<sequence>MTGLEQALSGVAILMGGGVLGRLLLPCVSHTICAQRHKALDQLVFVEFDNIKDRLARIEAKIDKNNDRGA</sequence>
<keyword evidence="1" id="KW-0472">Membrane</keyword>
<reference evidence="2" key="1">
    <citation type="submission" date="2020-03" db="EMBL/GenBank/DDBJ databases">
        <title>The deep terrestrial virosphere.</title>
        <authorList>
            <person name="Holmfeldt K."/>
            <person name="Nilsson E."/>
            <person name="Simone D."/>
            <person name="Lopez-Fernandez M."/>
            <person name="Wu X."/>
            <person name="de Brujin I."/>
            <person name="Lundin D."/>
            <person name="Andersson A."/>
            <person name="Bertilsson S."/>
            <person name="Dopson M."/>
        </authorList>
    </citation>
    <scope>NUCLEOTIDE SEQUENCE</scope>
    <source>
        <strain evidence="2">TM448A04026</strain>
    </source>
</reference>
<organism evidence="2">
    <name type="scientific">viral metagenome</name>
    <dbReference type="NCBI Taxonomy" id="1070528"/>
    <lineage>
        <taxon>unclassified sequences</taxon>
        <taxon>metagenomes</taxon>
        <taxon>organismal metagenomes</taxon>
    </lineage>
</organism>
<name>A0A6H2A2V2_9ZZZZ</name>